<reference evidence="1 2" key="1">
    <citation type="submission" date="2015-11" db="EMBL/GenBank/DDBJ databases">
        <title>Expanding the genomic diversity of Burkholderia species for the development of highly accurate diagnostics.</title>
        <authorList>
            <person name="Sahl J."/>
            <person name="Keim P."/>
            <person name="Wagner D."/>
        </authorList>
    </citation>
    <scope>NUCLEOTIDE SEQUENCE [LARGE SCALE GENOMIC DNA]</scope>
    <source>
        <strain evidence="1 2">MSMB2167WGS</strain>
    </source>
</reference>
<evidence type="ECO:0000313" key="1">
    <source>
        <dbReference type="EMBL" id="KWE10662.1"/>
    </source>
</evidence>
<dbReference type="Proteomes" id="UP000062998">
    <property type="component" value="Unassembled WGS sequence"/>
</dbReference>
<comment type="caution">
    <text evidence="1">The sequence shown here is derived from an EMBL/GenBank/DDBJ whole genome shotgun (WGS) entry which is preliminary data.</text>
</comment>
<sequence>MNWLSEYFAQRTRSLFLSMWAYPPLVLGPDGPVAPPAYCLPYPGVRLVLTPGDKVRRGELTEDLPARYDAAGLLTAGAGGPGERDDATAFFRTITIYAPSAFNPDFLVTINGIYMFVPVFSRDGAPGFSGTCRAQEKDLDAAERMELPWTFQGYLSI</sequence>
<dbReference type="AlphaFoldDB" id="A0A107EGZ9"/>
<accession>A0A107EGZ9</accession>
<protein>
    <submittedName>
        <fullName evidence="1">Uncharacterized protein</fullName>
    </submittedName>
</protein>
<proteinExistence type="predicted"/>
<evidence type="ECO:0000313" key="2">
    <source>
        <dbReference type="Proteomes" id="UP000062998"/>
    </source>
</evidence>
<dbReference type="OrthoDB" id="9007283at2"/>
<name>A0A107EGZ9_9BURK</name>
<organism evidence="1 2">
    <name type="scientific">Burkholderia ubonensis</name>
    <dbReference type="NCBI Taxonomy" id="101571"/>
    <lineage>
        <taxon>Bacteria</taxon>
        <taxon>Pseudomonadati</taxon>
        <taxon>Pseudomonadota</taxon>
        <taxon>Betaproteobacteria</taxon>
        <taxon>Burkholderiales</taxon>
        <taxon>Burkholderiaceae</taxon>
        <taxon>Burkholderia</taxon>
        <taxon>Burkholderia cepacia complex</taxon>
    </lineage>
</organism>
<dbReference type="EMBL" id="LPIX01000016">
    <property type="protein sequence ID" value="KWE10662.1"/>
    <property type="molecule type" value="Genomic_DNA"/>
</dbReference>
<gene>
    <name evidence="1" type="ORF">WL73_34625</name>
</gene>